<reference evidence="3" key="1">
    <citation type="submission" date="2017-10" db="EMBL/GenBank/DDBJ databases">
        <title>Rapid genome shrinkage in a self-fertile nematode reveals novel sperm competition proteins.</title>
        <authorList>
            <person name="Yin D."/>
            <person name="Schwarz E.M."/>
            <person name="Thomas C.G."/>
            <person name="Felde R.L."/>
            <person name="Korf I.F."/>
            <person name="Cutter A.D."/>
            <person name="Schartner C.M."/>
            <person name="Ralston E.J."/>
            <person name="Meyer B.J."/>
            <person name="Haag E.S."/>
        </authorList>
    </citation>
    <scope>NUCLEOTIDE SEQUENCE [LARGE SCALE GENOMIC DNA]</scope>
    <source>
        <strain evidence="3">JU1422</strain>
    </source>
</reference>
<dbReference type="Proteomes" id="UP000230233">
    <property type="component" value="Chromosome I"/>
</dbReference>
<accession>A0A2G5VRM7</accession>
<feature type="domain" description="F-box" evidence="1">
    <location>
        <begin position="2"/>
        <end position="50"/>
    </location>
</feature>
<dbReference type="Pfam" id="PF07735">
    <property type="entry name" value="FBA_2"/>
    <property type="match status" value="1"/>
</dbReference>
<organism evidence="2 3">
    <name type="scientific">Caenorhabditis nigoni</name>
    <dbReference type="NCBI Taxonomy" id="1611254"/>
    <lineage>
        <taxon>Eukaryota</taxon>
        <taxon>Metazoa</taxon>
        <taxon>Ecdysozoa</taxon>
        <taxon>Nematoda</taxon>
        <taxon>Chromadorea</taxon>
        <taxon>Rhabditida</taxon>
        <taxon>Rhabditina</taxon>
        <taxon>Rhabditomorpha</taxon>
        <taxon>Rhabditoidea</taxon>
        <taxon>Rhabditidae</taxon>
        <taxon>Peloderinae</taxon>
        <taxon>Caenorhabditis</taxon>
    </lineage>
</organism>
<dbReference type="AlphaFoldDB" id="A0A2G5VRM7"/>
<dbReference type="PROSITE" id="PS50181">
    <property type="entry name" value="FBOX"/>
    <property type="match status" value="1"/>
</dbReference>
<evidence type="ECO:0000313" key="2">
    <source>
        <dbReference type="EMBL" id="PIC54428.1"/>
    </source>
</evidence>
<evidence type="ECO:0000313" key="3">
    <source>
        <dbReference type="Proteomes" id="UP000230233"/>
    </source>
</evidence>
<dbReference type="PANTHER" id="PTHR21503">
    <property type="entry name" value="F-BOX-CONTAINING HYPOTHETICAL PROTEIN C.ELEGANS"/>
    <property type="match status" value="1"/>
</dbReference>
<proteinExistence type="predicted"/>
<dbReference type="Pfam" id="PF00646">
    <property type="entry name" value="F-box"/>
    <property type="match status" value="1"/>
</dbReference>
<name>A0A2G5VRM7_9PELO</name>
<dbReference type="InterPro" id="IPR001810">
    <property type="entry name" value="F-box_dom"/>
</dbReference>
<dbReference type="InterPro" id="IPR012885">
    <property type="entry name" value="F-box_Sdz-33"/>
</dbReference>
<dbReference type="EMBL" id="PDUG01000001">
    <property type="protein sequence ID" value="PIC54428.1"/>
    <property type="molecule type" value="Genomic_DNA"/>
</dbReference>
<keyword evidence="3" id="KW-1185">Reference proteome</keyword>
<dbReference type="PANTHER" id="PTHR21503:SF52">
    <property type="entry name" value="F-BOX DOMAIN-CONTAINING PROTEIN"/>
    <property type="match status" value="1"/>
</dbReference>
<comment type="caution">
    <text evidence="2">The sequence shown here is derived from an EMBL/GenBank/DDBJ whole genome shotgun (WGS) entry which is preliminary data.</text>
</comment>
<gene>
    <name evidence="2" type="primary">Cnig_chr_I.g3686</name>
    <name evidence="2" type="ORF">B9Z55_003686</name>
</gene>
<evidence type="ECO:0000259" key="1">
    <source>
        <dbReference type="PROSITE" id="PS50181"/>
    </source>
</evidence>
<protein>
    <recommendedName>
        <fullName evidence="1">F-box domain-containing protein</fullName>
    </recommendedName>
</protein>
<sequence>MPIALLKFPTDLLRDVFKFCDPFELYKLSKCSKRTQRSIKLSGRKNWRIRYFDPGTVIIYVDHWLYRFEKAEKKEDYFKGSMLKPMSMRYPDEVVDLFFNLLDTFGICRVGMLSIDFRNFESFSNIANILIERNMEIEEFHIGSEPDVKDAAHIMPLVNRMNITQYFECDPRFLCRFHYQLETFPKKVFINWSYWFNIGQLLNNSCVRMELFKSNLSNQDLDVFLRKWKNPETFPNLGWLKIYGKKIDNQSPILDMIPPIQIVGNPRAEVTFGYRKDIVDGVPVSKDDGTVGWLKVELGGRWPELKFLVVNPDDTVITSR</sequence>